<feature type="binding site" evidence="1">
    <location>
        <position position="357"/>
    </location>
    <ligand>
        <name>Zn(2+)</name>
        <dbReference type="ChEBI" id="CHEBI:29105"/>
    </ligand>
</feature>
<dbReference type="EMBL" id="NSJV01000154">
    <property type="protein sequence ID" value="PAU49409.1"/>
    <property type="molecule type" value="Genomic_DNA"/>
</dbReference>
<dbReference type="Gene3D" id="1.50.10.20">
    <property type="match status" value="1"/>
</dbReference>
<evidence type="ECO:0000313" key="3">
    <source>
        <dbReference type="EMBL" id="PAU49409.1"/>
    </source>
</evidence>
<dbReference type="GO" id="GO:0046872">
    <property type="term" value="F:metal ion binding"/>
    <property type="evidence" value="ECO:0007669"/>
    <property type="project" value="UniProtKB-KW"/>
</dbReference>
<evidence type="ECO:0000256" key="2">
    <source>
        <dbReference type="SAM" id="MobiDB-lite"/>
    </source>
</evidence>
<sequence>MWREAHGRSGRSGSPRPDPRGSGGRGDPPAGVFTPATRWVRNGDARSRRLGAYAPGAYRPAGTRATGSRTGGRHVTDRPWTTVLPAGVAASVLGLVTTMAGPPRAVPTRVRHDLADGGPGLALAYAQLDRCSPDPGPRAMADGYLAATVGGAESAGTPPGLFGGLAGPAFAAWSLSRDTASLTALDERVRAEVPVRARALARAHGVAARAFDVISGLTGTGAYLLCRAAEDPASEDALRTVLTSLVALCGERAGLPHWHTPVGAIRDAGRRAECPYGALNCGMAHGIAGTVALLALALRSGITVPGHREALVRAAAWLGARSGEDEWGPDWPAVVPLPGPSSTAPPARPMAGRGSWCYGAPGIARALWLAGDAVGDDRQRALAVRALKAAHRRPPARRRAGTAPGLCHGMAGLLQITLRFAHDTGDAEFSAAAVELTRRLLTWCEKDRAFAEEGPGFLDGAAGVVLALLAAATDTAPAWDRVLLLS</sequence>
<feature type="compositionally biased region" description="Low complexity" evidence="2">
    <location>
        <begin position="51"/>
        <end position="68"/>
    </location>
</feature>
<evidence type="ECO:0000313" key="4">
    <source>
        <dbReference type="Proteomes" id="UP000218944"/>
    </source>
</evidence>
<reference evidence="3 4" key="1">
    <citation type="submission" date="2017-08" db="EMBL/GenBank/DDBJ databases">
        <title>Genome sequence of Streptomyces albireticuli NRRL B-1670.</title>
        <authorList>
            <person name="Graham D.E."/>
            <person name="Mahan K.M."/>
            <person name="Klingeman D.M."/>
            <person name="Hettich R.L."/>
            <person name="Parry R.J."/>
            <person name="Spain J.C."/>
        </authorList>
    </citation>
    <scope>NUCLEOTIDE SEQUENCE [LARGE SCALE GENOMIC DNA]</scope>
    <source>
        <strain evidence="3 4">NRRL B-1670</strain>
    </source>
</reference>
<dbReference type="AlphaFoldDB" id="A0A2A2DDD7"/>
<feature type="region of interest" description="Disordered" evidence="2">
    <location>
        <begin position="1"/>
        <end position="78"/>
    </location>
</feature>
<evidence type="ECO:0008006" key="5">
    <source>
        <dbReference type="Google" id="ProtNLM"/>
    </source>
</evidence>
<gene>
    <name evidence="3" type="ORF">CK936_08120</name>
</gene>
<dbReference type="PRINTS" id="PR01950">
    <property type="entry name" value="LANCSUPER"/>
</dbReference>
<evidence type="ECO:0000256" key="1">
    <source>
        <dbReference type="PIRSR" id="PIRSR607822-1"/>
    </source>
</evidence>
<keyword evidence="1" id="KW-0479">Metal-binding</keyword>
<organism evidence="3 4">
    <name type="scientific">Streptomyces albireticuli</name>
    <dbReference type="NCBI Taxonomy" id="1940"/>
    <lineage>
        <taxon>Bacteria</taxon>
        <taxon>Bacillati</taxon>
        <taxon>Actinomycetota</taxon>
        <taxon>Actinomycetes</taxon>
        <taxon>Kitasatosporales</taxon>
        <taxon>Streptomycetaceae</taxon>
        <taxon>Streptomyces</taxon>
    </lineage>
</organism>
<dbReference type="SMART" id="SM01260">
    <property type="entry name" value="LANC_like"/>
    <property type="match status" value="1"/>
</dbReference>
<keyword evidence="4" id="KW-1185">Reference proteome</keyword>
<protein>
    <recommendedName>
        <fullName evidence="5">Lanthionine synthetase</fullName>
    </recommendedName>
</protein>
<proteinExistence type="predicted"/>
<feature type="binding site" evidence="1">
    <location>
        <position position="407"/>
    </location>
    <ligand>
        <name>Zn(2+)</name>
        <dbReference type="ChEBI" id="CHEBI:29105"/>
    </ligand>
</feature>
<keyword evidence="1" id="KW-0862">Zinc</keyword>
<dbReference type="Pfam" id="PF05147">
    <property type="entry name" value="LANC_like"/>
    <property type="match status" value="1"/>
</dbReference>
<dbReference type="SUPFAM" id="SSF158745">
    <property type="entry name" value="LanC-like"/>
    <property type="match status" value="1"/>
</dbReference>
<accession>A0A2A2DDD7</accession>
<dbReference type="InterPro" id="IPR033889">
    <property type="entry name" value="LanC"/>
</dbReference>
<dbReference type="CDD" id="cd04793">
    <property type="entry name" value="LanC"/>
    <property type="match status" value="1"/>
</dbReference>
<name>A0A2A2DDD7_9ACTN</name>
<dbReference type="Proteomes" id="UP000218944">
    <property type="component" value="Unassembled WGS sequence"/>
</dbReference>
<dbReference type="InterPro" id="IPR007822">
    <property type="entry name" value="LANC-like"/>
</dbReference>
<comment type="caution">
    <text evidence="3">The sequence shown here is derived from an EMBL/GenBank/DDBJ whole genome shotgun (WGS) entry which is preliminary data.</text>
</comment>
<dbReference type="GO" id="GO:0031179">
    <property type="term" value="P:peptide modification"/>
    <property type="evidence" value="ECO:0007669"/>
    <property type="project" value="InterPro"/>
</dbReference>
<feature type="binding site" evidence="1">
    <location>
        <position position="408"/>
    </location>
    <ligand>
        <name>Zn(2+)</name>
        <dbReference type="ChEBI" id="CHEBI:29105"/>
    </ligand>
</feature>
<dbReference type="PRINTS" id="PR01955">
    <property type="entry name" value="LANCFRANKIA"/>
</dbReference>